<evidence type="ECO:0000256" key="1">
    <source>
        <dbReference type="SAM" id="MobiDB-lite"/>
    </source>
</evidence>
<evidence type="ECO:0000313" key="2">
    <source>
        <dbReference type="EMBL" id="MCW3483809.1"/>
    </source>
</evidence>
<organism evidence="2 3">
    <name type="scientific">Chitinophaga nivalis</name>
    <dbReference type="NCBI Taxonomy" id="2991709"/>
    <lineage>
        <taxon>Bacteria</taxon>
        <taxon>Pseudomonadati</taxon>
        <taxon>Bacteroidota</taxon>
        <taxon>Chitinophagia</taxon>
        <taxon>Chitinophagales</taxon>
        <taxon>Chitinophagaceae</taxon>
        <taxon>Chitinophaga</taxon>
    </lineage>
</organism>
<feature type="region of interest" description="Disordered" evidence="1">
    <location>
        <begin position="97"/>
        <end position="118"/>
    </location>
</feature>
<reference evidence="2 3" key="1">
    <citation type="submission" date="2022-10" db="EMBL/GenBank/DDBJ databases">
        <title>Chitinophaga nivalis PC15 sp. nov., isolated from Pyeongchang county, South Korea.</title>
        <authorList>
            <person name="Trinh H.N."/>
        </authorList>
    </citation>
    <scope>NUCLEOTIDE SEQUENCE [LARGE SCALE GENOMIC DNA]</scope>
    <source>
        <strain evidence="2 3">PC14</strain>
    </source>
</reference>
<proteinExistence type="predicted"/>
<comment type="caution">
    <text evidence="2">The sequence shown here is derived from an EMBL/GenBank/DDBJ whole genome shotgun (WGS) entry which is preliminary data.</text>
</comment>
<feature type="compositionally biased region" description="Basic and acidic residues" evidence="1">
    <location>
        <begin position="97"/>
        <end position="111"/>
    </location>
</feature>
<protein>
    <submittedName>
        <fullName evidence="2">Uncharacterized protein</fullName>
    </submittedName>
</protein>
<dbReference type="EMBL" id="JAPDNS010000001">
    <property type="protein sequence ID" value="MCW3483809.1"/>
    <property type="molecule type" value="Genomic_DNA"/>
</dbReference>
<name>A0ABT3IIQ3_9BACT</name>
<gene>
    <name evidence="2" type="ORF">OL497_07895</name>
</gene>
<dbReference type="Proteomes" id="UP001207742">
    <property type="component" value="Unassembled WGS sequence"/>
</dbReference>
<keyword evidence="3" id="KW-1185">Reference proteome</keyword>
<evidence type="ECO:0000313" key="3">
    <source>
        <dbReference type="Proteomes" id="UP001207742"/>
    </source>
</evidence>
<accession>A0ABT3IIQ3</accession>
<dbReference type="RefSeq" id="WP_264729328.1">
    <property type="nucleotide sequence ID" value="NZ_JAPDNR010000001.1"/>
</dbReference>
<sequence length="118" mass="13259">MPEKYLKVIQNGNTTFIPDNQRNRSFWTKQNTLVSRSKSALSEIVTVLPASDDEVSHMQHSDVGTSMASNHTSAITQDNSAIFEFLNRLQKQNDSLNEKISELTAEREKGKPGPKPKQ</sequence>